<dbReference type="SMART" id="SM00796">
    <property type="entry name" value="AHS1"/>
    <property type="match status" value="1"/>
</dbReference>
<keyword evidence="3" id="KW-0067">ATP-binding</keyword>
<protein>
    <recommendedName>
        <fullName evidence="4">Carboxyltransferase domain-containing protein</fullName>
    </recommendedName>
</protein>
<dbReference type="SUPFAM" id="SSF50891">
    <property type="entry name" value="Cyclophilin-like"/>
    <property type="match status" value="1"/>
</dbReference>
<dbReference type="InterPro" id="IPR029000">
    <property type="entry name" value="Cyclophilin-like_dom_sf"/>
</dbReference>
<dbReference type="PANTHER" id="PTHR34698:SF2">
    <property type="entry name" value="5-OXOPROLINASE SUBUNIT B"/>
    <property type="match status" value="1"/>
</dbReference>
<evidence type="ECO:0000256" key="1">
    <source>
        <dbReference type="ARBA" id="ARBA00022741"/>
    </source>
</evidence>
<dbReference type="GO" id="GO:0005524">
    <property type="term" value="F:ATP binding"/>
    <property type="evidence" value="ECO:0007669"/>
    <property type="project" value="UniProtKB-KW"/>
</dbReference>
<accession>A0A9E6XXK9</accession>
<dbReference type="Pfam" id="PF02682">
    <property type="entry name" value="CT_C_D"/>
    <property type="match status" value="1"/>
</dbReference>
<sequence length="299" mass="34162">MTTAEERVGTRYSFGGDEWILVELAEAMSVGVNMRSLAICRRLEALALDGVIDICPANASYLVRLDPDTIHPRALEERLRELEAEVGDASDFHLQTRIIDVPILWDDPWTRETVKRFADRHQTPELTNIEFAAEINGFPTTDAFRDAVFGTPFLATMLGFVPGLVWGYQLVPPERQIEVPKYVRPRTDTPERAFSWGGAFTAVYPVRGAGGYQLLGMCATPFFDSRRRLPDFHDRDWFFRAGDIMRYREVDRAEFDRIRAAVEDETFRYPLAEVEFVPQRWYDDPDGTAAALERSLDDA</sequence>
<feature type="domain" description="Carboxyltransferase" evidence="4">
    <location>
        <begin position="10"/>
        <end position="229"/>
    </location>
</feature>
<dbReference type="AlphaFoldDB" id="A0A9E6XXK9"/>
<evidence type="ECO:0000256" key="2">
    <source>
        <dbReference type="ARBA" id="ARBA00022801"/>
    </source>
</evidence>
<dbReference type="KEGG" id="sbae:DSM104329_02345"/>
<keyword evidence="6" id="KW-1185">Reference proteome</keyword>
<dbReference type="InterPro" id="IPR003833">
    <property type="entry name" value="CT_C_D"/>
</dbReference>
<name>A0A9E6XXK9_9ACTN</name>
<evidence type="ECO:0000313" key="5">
    <source>
        <dbReference type="EMBL" id="UGS35948.1"/>
    </source>
</evidence>
<dbReference type="RefSeq" id="WP_259315626.1">
    <property type="nucleotide sequence ID" value="NZ_CP087164.1"/>
</dbReference>
<dbReference type="Proteomes" id="UP001162834">
    <property type="component" value="Chromosome"/>
</dbReference>
<dbReference type="InterPro" id="IPR010016">
    <property type="entry name" value="PxpB"/>
</dbReference>
<evidence type="ECO:0000259" key="4">
    <source>
        <dbReference type="SMART" id="SM00796"/>
    </source>
</evidence>
<organism evidence="5 6">
    <name type="scientific">Capillimicrobium parvum</name>
    <dbReference type="NCBI Taxonomy" id="2884022"/>
    <lineage>
        <taxon>Bacteria</taxon>
        <taxon>Bacillati</taxon>
        <taxon>Actinomycetota</taxon>
        <taxon>Thermoleophilia</taxon>
        <taxon>Solirubrobacterales</taxon>
        <taxon>Capillimicrobiaceae</taxon>
        <taxon>Capillimicrobium</taxon>
    </lineage>
</organism>
<keyword evidence="2" id="KW-0378">Hydrolase</keyword>
<keyword evidence="1" id="KW-0547">Nucleotide-binding</keyword>
<evidence type="ECO:0000313" key="6">
    <source>
        <dbReference type="Proteomes" id="UP001162834"/>
    </source>
</evidence>
<gene>
    <name evidence="5" type="ORF">DSM104329_02345</name>
</gene>
<evidence type="ECO:0000256" key="3">
    <source>
        <dbReference type="ARBA" id="ARBA00022840"/>
    </source>
</evidence>
<dbReference type="Gene3D" id="2.40.100.10">
    <property type="entry name" value="Cyclophilin-like"/>
    <property type="match status" value="1"/>
</dbReference>
<dbReference type="SUPFAM" id="SSF160467">
    <property type="entry name" value="PH0987 N-terminal domain-like"/>
    <property type="match status" value="1"/>
</dbReference>
<dbReference type="GO" id="GO:0016787">
    <property type="term" value="F:hydrolase activity"/>
    <property type="evidence" value="ECO:0007669"/>
    <property type="project" value="UniProtKB-KW"/>
</dbReference>
<dbReference type="PANTHER" id="PTHR34698">
    <property type="entry name" value="5-OXOPROLINASE SUBUNIT B"/>
    <property type="match status" value="1"/>
</dbReference>
<dbReference type="Gene3D" id="3.30.1360.40">
    <property type="match status" value="1"/>
</dbReference>
<dbReference type="EMBL" id="CP087164">
    <property type="protein sequence ID" value="UGS35948.1"/>
    <property type="molecule type" value="Genomic_DNA"/>
</dbReference>
<reference evidence="5" key="1">
    <citation type="journal article" date="2022" name="Int. J. Syst. Evol. Microbiol.">
        <title>Pseudomonas aegrilactucae sp. nov. and Pseudomonas morbosilactucae sp. nov., pathogens causing bacterial rot of lettuce in Japan.</title>
        <authorList>
            <person name="Sawada H."/>
            <person name="Fujikawa T."/>
            <person name="Satou M."/>
        </authorList>
    </citation>
    <scope>NUCLEOTIDE SEQUENCE</scope>
    <source>
        <strain evidence="5">0166_1</strain>
    </source>
</reference>
<proteinExistence type="predicted"/>